<dbReference type="Proteomes" id="UP000198577">
    <property type="component" value="Unassembled WGS sequence"/>
</dbReference>
<dbReference type="GO" id="GO:0046872">
    <property type="term" value="F:metal ion binding"/>
    <property type="evidence" value="ECO:0007669"/>
    <property type="project" value="UniProtKB-UniRule"/>
</dbReference>
<feature type="active site" description="Proton acceptor" evidence="8">
    <location>
        <position position="67"/>
    </location>
</feature>
<comment type="caution">
    <text evidence="8">Lacks conserved residue(s) required for the propagation of feature annotation.</text>
</comment>
<keyword evidence="5 8" id="KW-0521">NADP</keyword>
<dbReference type="InterPro" id="IPR016064">
    <property type="entry name" value="NAD/diacylglycerol_kinase_sf"/>
</dbReference>
<dbReference type="InterPro" id="IPR002504">
    <property type="entry name" value="NADK"/>
</dbReference>
<dbReference type="PANTHER" id="PTHR20275">
    <property type="entry name" value="NAD KINASE"/>
    <property type="match status" value="1"/>
</dbReference>
<dbReference type="FunFam" id="2.60.200.30:FF:000009">
    <property type="entry name" value="Poly(P)/ATP NAD kinase"/>
    <property type="match status" value="1"/>
</dbReference>
<feature type="binding site" evidence="8">
    <location>
        <begin position="141"/>
        <end position="142"/>
    </location>
    <ligand>
        <name>NAD(+)</name>
        <dbReference type="ChEBI" id="CHEBI:57540"/>
    </ligand>
</feature>
<reference evidence="9 10" key="1">
    <citation type="submission" date="2016-10" db="EMBL/GenBank/DDBJ databases">
        <authorList>
            <person name="de Groot N.N."/>
        </authorList>
    </citation>
    <scope>NUCLEOTIDE SEQUENCE [LARGE SCALE GENOMIC DNA]</scope>
    <source>
        <strain evidence="9 10">DSM 20678</strain>
    </source>
</reference>
<dbReference type="InterPro" id="IPR017437">
    <property type="entry name" value="ATP-NAD_kinase_PpnK-typ_C"/>
</dbReference>
<keyword evidence="4 8" id="KW-0067">ATP-binding</keyword>
<dbReference type="STRING" id="937334.SAMN05444406_10681"/>
<dbReference type="EMBL" id="FOXR01000006">
    <property type="protein sequence ID" value="SFP91555.1"/>
    <property type="molecule type" value="Genomic_DNA"/>
</dbReference>
<comment type="catalytic activity">
    <reaction evidence="7 8">
        <text>NAD(+) + ATP = ADP + NADP(+) + H(+)</text>
        <dbReference type="Rhea" id="RHEA:18629"/>
        <dbReference type="ChEBI" id="CHEBI:15378"/>
        <dbReference type="ChEBI" id="CHEBI:30616"/>
        <dbReference type="ChEBI" id="CHEBI:57540"/>
        <dbReference type="ChEBI" id="CHEBI:58349"/>
        <dbReference type="ChEBI" id="CHEBI:456216"/>
        <dbReference type="EC" id="2.7.1.23"/>
    </reaction>
</comment>
<dbReference type="HAMAP" id="MF_00361">
    <property type="entry name" value="NAD_kinase"/>
    <property type="match status" value="1"/>
</dbReference>
<evidence type="ECO:0000256" key="3">
    <source>
        <dbReference type="ARBA" id="ARBA00022777"/>
    </source>
</evidence>
<gene>
    <name evidence="8" type="primary">nadK</name>
    <name evidence="9" type="ORF">SAMN05444406_10681</name>
</gene>
<evidence type="ECO:0000256" key="4">
    <source>
        <dbReference type="ARBA" id="ARBA00022840"/>
    </source>
</evidence>
<feature type="binding site" evidence="8">
    <location>
        <begin position="182"/>
        <end position="187"/>
    </location>
    <ligand>
        <name>NAD(+)</name>
        <dbReference type="ChEBI" id="CHEBI:57540"/>
    </ligand>
</feature>
<evidence type="ECO:0000256" key="2">
    <source>
        <dbReference type="ARBA" id="ARBA00022741"/>
    </source>
</evidence>
<feature type="binding site" evidence="8">
    <location>
        <position position="241"/>
    </location>
    <ligand>
        <name>NAD(+)</name>
        <dbReference type="ChEBI" id="CHEBI:57540"/>
    </ligand>
</feature>
<dbReference type="GO" id="GO:0019674">
    <property type="term" value="P:NAD+ metabolic process"/>
    <property type="evidence" value="ECO:0007669"/>
    <property type="project" value="InterPro"/>
</dbReference>
<dbReference type="Pfam" id="PF20143">
    <property type="entry name" value="NAD_kinase_C"/>
    <property type="match status" value="1"/>
</dbReference>
<dbReference type="InterPro" id="IPR017438">
    <property type="entry name" value="ATP-NAD_kinase_N"/>
</dbReference>
<feature type="binding site" evidence="8">
    <location>
        <begin position="67"/>
        <end position="68"/>
    </location>
    <ligand>
        <name>NAD(+)</name>
        <dbReference type="ChEBI" id="CHEBI:57540"/>
    </ligand>
</feature>
<comment type="subcellular location">
    <subcellularLocation>
        <location evidence="8">Cytoplasm</location>
    </subcellularLocation>
</comment>
<organism evidence="9 10">
    <name type="scientific">Caldicoprobacter faecalis</name>
    <dbReference type="NCBI Taxonomy" id="937334"/>
    <lineage>
        <taxon>Bacteria</taxon>
        <taxon>Bacillati</taxon>
        <taxon>Bacillota</taxon>
        <taxon>Clostridia</taxon>
        <taxon>Caldicoprobacterales</taxon>
        <taxon>Caldicoprobacteraceae</taxon>
        <taxon>Caldicoprobacter</taxon>
    </lineage>
</organism>
<dbReference type="GO" id="GO:0005737">
    <property type="term" value="C:cytoplasm"/>
    <property type="evidence" value="ECO:0007669"/>
    <property type="project" value="UniProtKB-SubCell"/>
</dbReference>
<dbReference type="GO" id="GO:0005524">
    <property type="term" value="F:ATP binding"/>
    <property type="evidence" value="ECO:0007669"/>
    <property type="project" value="UniProtKB-KW"/>
</dbReference>
<evidence type="ECO:0000313" key="10">
    <source>
        <dbReference type="Proteomes" id="UP000198577"/>
    </source>
</evidence>
<keyword evidence="8" id="KW-0963">Cytoplasm</keyword>
<feature type="binding site" evidence="8">
    <location>
        <position position="72"/>
    </location>
    <ligand>
        <name>NAD(+)</name>
        <dbReference type="ChEBI" id="CHEBI:57540"/>
    </ligand>
</feature>
<dbReference type="EC" id="2.7.1.23" evidence="8"/>
<comment type="function">
    <text evidence="8">Involved in the regulation of the intracellular balance of NAD and NADP, and is a key enzyme in the biosynthesis of NADP. Catalyzes specifically the phosphorylation on 2'-hydroxyl of the adenosine moiety of NAD to yield NADP.</text>
</comment>
<sequence>MKNIGVIPNFSKDPGGVQTSSIVSKIEQKGMQPIVLPEVYQVIKAGKVVEKEDFYSMSDFIFVLGGDGTLLRAARQACKYGLPILGINMGRLGFLTEVEVSDIDGALDSLLSGDYYIERRMMLKAKLVRQGMEAYELVALNDIAIAKASFARIIHLKVFINGEFVGYYPADGILVSSPTGSTAYSLSAGGPIINPGMECLLLTPICPHALSARAIVTDSKDEINIVVADKSRDVLLTVDGQEGVPVYKGDNIVITKAEVETRLVRIRRRSFFNLLRDKMAERLSDLPEAGGGGREE</sequence>
<name>A0A1I5U8G8_9FIRM</name>
<dbReference type="Gene3D" id="2.60.200.30">
    <property type="entry name" value="Probable inorganic polyphosphate/atp-NAD kinase, domain 2"/>
    <property type="match status" value="1"/>
</dbReference>
<evidence type="ECO:0000256" key="5">
    <source>
        <dbReference type="ARBA" id="ARBA00022857"/>
    </source>
</evidence>
<evidence type="ECO:0000256" key="6">
    <source>
        <dbReference type="ARBA" id="ARBA00023027"/>
    </source>
</evidence>
<evidence type="ECO:0000256" key="7">
    <source>
        <dbReference type="ARBA" id="ARBA00047925"/>
    </source>
</evidence>
<accession>A0A1I5U8G8</accession>
<dbReference type="AlphaFoldDB" id="A0A1I5U8G8"/>
<dbReference type="SUPFAM" id="SSF111331">
    <property type="entry name" value="NAD kinase/diacylglycerol kinase-like"/>
    <property type="match status" value="1"/>
</dbReference>
<dbReference type="GO" id="GO:0003951">
    <property type="term" value="F:NAD+ kinase activity"/>
    <property type="evidence" value="ECO:0007669"/>
    <property type="project" value="UniProtKB-UniRule"/>
</dbReference>
<comment type="similarity">
    <text evidence="8">Belongs to the NAD kinase family.</text>
</comment>
<keyword evidence="6 8" id="KW-0520">NAD</keyword>
<keyword evidence="10" id="KW-1185">Reference proteome</keyword>
<keyword evidence="1 8" id="KW-0808">Transferase</keyword>
<protein>
    <recommendedName>
        <fullName evidence="8">NAD kinase</fullName>
        <ecNumber evidence="8">2.7.1.23</ecNumber>
    </recommendedName>
    <alternativeName>
        <fullName evidence="8">ATP-dependent NAD kinase</fullName>
    </alternativeName>
</protein>
<evidence type="ECO:0000256" key="8">
    <source>
        <dbReference type="HAMAP-Rule" id="MF_00361"/>
    </source>
</evidence>
<dbReference type="Pfam" id="PF01513">
    <property type="entry name" value="NAD_kinase"/>
    <property type="match status" value="1"/>
</dbReference>
<comment type="cofactor">
    <cofactor evidence="8">
        <name>a divalent metal cation</name>
        <dbReference type="ChEBI" id="CHEBI:60240"/>
    </cofactor>
</comment>
<dbReference type="Gene3D" id="3.40.50.10330">
    <property type="entry name" value="Probable inorganic polyphosphate/atp-NAD kinase, domain 1"/>
    <property type="match status" value="1"/>
</dbReference>
<feature type="binding site" evidence="8">
    <location>
        <position position="152"/>
    </location>
    <ligand>
        <name>NAD(+)</name>
        <dbReference type="ChEBI" id="CHEBI:57540"/>
    </ligand>
</feature>
<proteinExistence type="inferred from homology"/>
<keyword evidence="3 8" id="KW-0418">Kinase</keyword>
<dbReference type="RefSeq" id="WP_025746513.1">
    <property type="nucleotide sequence ID" value="NZ_FOXR01000006.1"/>
</dbReference>
<feature type="binding site" evidence="8">
    <location>
        <position position="171"/>
    </location>
    <ligand>
        <name>NAD(+)</name>
        <dbReference type="ChEBI" id="CHEBI:57540"/>
    </ligand>
</feature>
<dbReference type="GO" id="GO:0051287">
    <property type="term" value="F:NAD binding"/>
    <property type="evidence" value="ECO:0007669"/>
    <property type="project" value="UniProtKB-ARBA"/>
</dbReference>
<dbReference type="GO" id="GO:0006741">
    <property type="term" value="P:NADP+ biosynthetic process"/>
    <property type="evidence" value="ECO:0007669"/>
    <property type="project" value="UniProtKB-UniRule"/>
</dbReference>
<evidence type="ECO:0000313" key="9">
    <source>
        <dbReference type="EMBL" id="SFP91555.1"/>
    </source>
</evidence>
<dbReference type="PANTHER" id="PTHR20275:SF0">
    <property type="entry name" value="NAD KINASE"/>
    <property type="match status" value="1"/>
</dbReference>
<keyword evidence="2 8" id="KW-0547">Nucleotide-binding</keyword>
<evidence type="ECO:0000256" key="1">
    <source>
        <dbReference type="ARBA" id="ARBA00022679"/>
    </source>
</evidence>